<organism evidence="1 3">
    <name type="scientific">Mannheimia haemolytica</name>
    <name type="common">Pasteurella haemolytica</name>
    <dbReference type="NCBI Taxonomy" id="75985"/>
    <lineage>
        <taxon>Bacteria</taxon>
        <taxon>Pseudomonadati</taxon>
        <taxon>Pseudomonadota</taxon>
        <taxon>Gammaproteobacteria</taxon>
        <taxon>Pasteurellales</taxon>
        <taxon>Pasteurellaceae</taxon>
        <taxon>Mannheimia</taxon>
    </lineage>
</organism>
<dbReference type="InterPro" id="IPR035411">
    <property type="entry name" value="Putative_G5P"/>
</dbReference>
<dbReference type="RefSeq" id="WP_020824066.1">
    <property type="nucleotide sequence ID" value="NZ_CP017498.1"/>
</dbReference>
<dbReference type="EMBL" id="UGPL01000006">
    <property type="protein sequence ID" value="STY65098.1"/>
    <property type="molecule type" value="Genomic_DNA"/>
</dbReference>
<proteinExistence type="predicted"/>
<reference evidence="1 3" key="1">
    <citation type="submission" date="2018-06" db="EMBL/GenBank/DDBJ databases">
        <authorList>
            <consortium name="Pathogen Informatics"/>
            <person name="Doyle S."/>
        </authorList>
    </citation>
    <scope>NUCLEOTIDE SEQUENCE [LARGE SCALE GENOMIC DNA]</scope>
    <source>
        <strain evidence="1 3">NCTC9380</strain>
    </source>
</reference>
<dbReference type="Pfam" id="PF17426">
    <property type="entry name" value="Putative_G5P"/>
    <property type="match status" value="1"/>
</dbReference>
<evidence type="ECO:0000313" key="1">
    <source>
        <dbReference type="EMBL" id="STY65098.1"/>
    </source>
</evidence>
<sequence>MRTGFYIVGVLKGYKASTFTNRDTGEVKDKHNIGIQLQDPDGYGGYNTTTQEIKVDERCINEGFKRTIQQHKDKLVMILVYPREWAMDGGRKGITYNFDENSMIQPIDENK</sequence>
<dbReference type="Proteomes" id="UP000254031">
    <property type="component" value="Unassembled WGS sequence"/>
</dbReference>
<accession>A0A378NGL3</accession>
<gene>
    <name evidence="1" type="ORF">NCTC9380_00354</name>
    <name evidence="2" type="ORF">NCTC9380_00364</name>
</gene>
<dbReference type="EMBL" id="UGPL01000006">
    <property type="protein sequence ID" value="STY65108.1"/>
    <property type="molecule type" value="Genomic_DNA"/>
</dbReference>
<dbReference type="AlphaFoldDB" id="A0A378NGL3"/>
<evidence type="ECO:0000313" key="2">
    <source>
        <dbReference type="EMBL" id="STY65108.1"/>
    </source>
</evidence>
<evidence type="ECO:0008006" key="4">
    <source>
        <dbReference type="Google" id="ProtNLM"/>
    </source>
</evidence>
<protein>
    <recommendedName>
        <fullName evidence="4">Single-stranded DNA-binding protein</fullName>
    </recommendedName>
</protein>
<evidence type="ECO:0000313" key="3">
    <source>
        <dbReference type="Proteomes" id="UP000254031"/>
    </source>
</evidence>
<name>A0A378NGL3_MANHA</name>